<dbReference type="PROSITE" id="PS51910">
    <property type="entry name" value="GH18_2"/>
    <property type="match status" value="1"/>
</dbReference>
<evidence type="ECO:0000313" key="3">
    <source>
        <dbReference type="Proteomes" id="UP001519288"/>
    </source>
</evidence>
<dbReference type="EMBL" id="JAGGLD010000001">
    <property type="protein sequence ID" value="MBP2000193.1"/>
    <property type="molecule type" value="Genomic_DNA"/>
</dbReference>
<dbReference type="PANTHER" id="PTHR46066">
    <property type="entry name" value="CHITINASE DOMAIN-CONTAINING PROTEIN 1 FAMILY MEMBER"/>
    <property type="match status" value="1"/>
</dbReference>
<dbReference type="InterPro" id="IPR001223">
    <property type="entry name" value="Glyco_hydro18_cat"/>
</dbReference>
<dbReference type="Gene3D" id="3.20.20.80">
    <property type="entry name" value="Glycosidases"/>
    <property type="match status" value="1"/>
</dbReference>
<dbReference type="Gene3D" id="3.10.50.10">
    <property type="match status" value="1"/>
</dbReference>
<keyword evidence="3" id="KW-1185">Reference proteome</keyword>
<dbReference type="Proteomes" id="UP001519288">
    <property type="component" value="Unassembled WGS sequence"/>
</dbReference>
<accession>A0ABS4JER0</accession>
<dbReference type="SMART" id="SM00636">
    <property type="entry name" value="Glyco_18"/>
    <property type="match status" value="1"/>
</dbReference>
<dbReference type="InterPro" id="IPR017853">
    <property type="entry name" value="GH"/>
</dbReference>
<protein>
    <submittedName>
        <fullName evidence="2">Spore germination protein YaaH</fullName>
    </submittedName>
</protein>
<evidence type="ECO:0000313" key="2">
    <source>
        <dbReference type="EMBL" id="MBP2000193.1"/>
    </source>
</evidence>
<dbReference type="PANTHER" id="PTHR46066:SF2">
    <property type="entry name" value="CHITINASE DOMAIN-CONTAINING PROTEIN 1"/>
    <property type="match status" value="1"/>
</dbReference>
<comment type="caution">
    <text evidence="2">The sequence shown here is derived from an EMBL/GenBank/DDBJ whole genome shotgun (WGS) entry which is preliminary data.</text>
</comment>
<dbReference type="Pfam" id="PF00704">
    <property type="entry name" value="Glyco_hydro_18"/>
    <property type="match status" value="1"/>
</dbReference>
<name>A0ABS4JER0_9BACL</name>
<reference evidence="2 3" key="1">
    <citation type="submission" date="2021-03" db="EMBL/GenBank/DDBJ databases">
        <title>Genomic Encyclopedia of Type Strains, Phase IV (KMG-IV): sequencing the most valuable type-strain genomes for metagenomic binning, comparative biology and taxonomic classification.</title>
        <authorList>
            <person name="Goeker M."/>
        </authorList>
    </citation>
    <scope>NUCLEOTIDE SEQUENCE [LARGE SCALE GENOMIC DNA]</scope>
    <source>
        <strain evidence="2 3">DSM 26806</strain>
    </source>
</reference>
<gene>
    <name evidence="2" type="ORF">J2Z69_001212</name>
</gene>
<dbReference type="RefSeq" id="WP_209860013.1">
    <property type="nucleotide sequence ID" value="NZ_JAGGLD010000001.1"/>
</dbReference>
<proteinExistence type="predicted"/>
<dbReference type="InterPro" id="IPR011583">
    <property type="entry name" value="Chitinase_II/V-like_cat"/>
</dbReference>
<feature type="domain" description="GH18" evidence="1">
    <location>
        <begin position="6"/>
        <end position="318"/>
    </location>
</feature>
<dbReference type="InterPro" id="IPR029070">
    <property type="entry name" value="Chitinase_insertion_sf"/>
</dbReference>
<dbReference type="SUPFAM" id="SSF51445">
    <property type="entry name" value="(Trans)glycosidases"/>
    <property type="match status" value="1"/>
</dbReference>
<sequence length="318" mass="34927">MQKNSKIVLDYYTQDEIAYPSLTHNYSYLSQISTDSYTLDAEGEVMGTAPSAAVAFANKKKIQTYAAVSNWQGHDFSPELAHQIISVPKVKKATIANLLQVVKSNGFKGINIDFESVAARDRKAFSSFTADVATAMKARGYLTMISVPAKFTDDPSNDWDGAFDFKALGKCADYIQVMTYDQHGPWGEPGPVAGKDWVGEALQYAVSAIPASKVIMGIASYGYDWNVSKHSGTTVGLKDIPTLVKATHAVPLWDKVSFSMHFDYQDPEGSDHVVWYENAASIQEKTHDTLTYHIAGVSIWSMGTEDQEFFKAMAAGLK</sequence>
<organism evidence="2 3">
    <name type="scientific">Paenibacillus shirakamiensis</name>
    <dbReference type="NCBI Taxonomy" id="1265935"/>
    <lineage>
        <taxon>Bacteria</taxon>
        <taxon>Bacillati</taxon>
        <taxon>Bacillota</taxon>
        <taxon>Bacilli</taxon>
        <taxon>Bacillales</taxon>
        <taxon>Paenibacillaceae</taxon>
        <taxon>Paenibacillus</taxon>
    </lineage>
</organism>
<evidence type="ECO:0000259" key="1">
    <source>
        <dbReference type="PROSITE" id="PS51910"/>
    </source>
</evidence>